<protein>
    <recommendedName>
        <fullName evidence="2 5">Cell shape-determining protein MreC</fullName>
    </recommendedName>
    <alternativeName>
        <fullName evidence="4 5">Cell shape protein MreC</fullName>
    </alternativeName>
</protein>
<evidence type="ECO:0000256" key="3">
    <source>
        <dbReference type="ARBA" id="ARBA00022960"/>
    </source>
</evidence>
<name>A0A1J4TCW2_9BACT</name>
<proteinExistence type="inferred from homology"/>
<dbReference type="Gene3D" id="2.40.10.340">
    <property type="entry name" value="Rod shape-determining protein MreC, domain 1"/>
    <property type="match status" value="1"/>
</dbReference>
<feature type="domain" description="Rod shape-determining protein MreC beta-barrel core" evidence="8">
    <location>
        <begin position="126"/>
        <end position="266"/>
    </location>
</feature>
<keyword evidence="7" id="KW-0812">Transmembrane</keyword>
<evidence type="ECO:0000256" key="2">
    <source>
        <dbReference type="ARBA" id="ARBA00013855"/>
    </source>
</evidence>
<evidence type="ECO:0000256" key="5">
    <source>
        <dbReference type="PIRNR" id="PIRNR038471"/>
    </source>
</evidence>
<keyword evidence="7" id="KW-0472">Membrane</keyword>
<comment type="caution">
    <text evidence="9">The sequence shown here is derived from an EMBL/GenBank/DDBJ whole genome shotgun (WGS) entry which is preliminary data.</text>
</comment>
<dbReference type="Pfam" id="PF04085">
    <property type="entry name" value="MreC"/>
    <property type="match status" value="1"/>
</dbReference>
<dbReference type="PANTHER" id="PTHR34138:SF1">
    <property type="entry name" value="CELL SHAPE-DETERMINING PROTEIN MREC"/>
    <property type="match status" value="1"/>
</dbReference>
<organism evidence="9 10">
    <name type="scientific">Candidatus Falkowbacteria bacterium CG1_02_37_44</name>
    <dbReference type="NCBI Taxonomy" id="1805146"/>
    <lineage>
        <taxon>Bacteria</taxon>
        <taxon>Candidatus Falkowiibacteriota</taxon>
    </lineage>
</organism>
<dbReference type="InterPro" id="IPR007221">
    <property type="entry name" value="MreC"/>
</dbReference>
<dbReference type="GO" id="GO:0005886">
    <property type="term" value="C:plasma membrane"/>
    <property type="evidence" value="ECO:0007669"/>
    <property type="project" value="TreeGrafter"/>
</dbReference>
<dbReference type="GO" id="GO:0008360">
    <property type="term" value="P:regulation of cell shape"/>
    <property type="evidence" value="ECO:0007669"/>
    <property type="project" value="UniProtKB-KW"/>
</dbReference>
<dbReference type="AlphaFoldDB" id="A0A1J4TCW2"/>
<evidence type="ECO:0000256" key="4">
    <source>
        <dbReference type="ARBA" id="ARBA00032089"/>
    </source>
</evidence>
<dbReference type="PANTHER" id="PTHR34138">
    <property type="entry name" value="CELL SHAPE-DETERMINING PROTEIN MREC"/>
    <property type="match status" value="1"/>
</dbReference>
<keyword evidence="3 5" id="KW-0133">Cell shape</keyword>
<comment type="similarity">
    <text evidence="1 5">Belongs to the MreC family.</text>
</comment>
<dbReference type="Proteomes" id="UP000183192">
    <property type="component" value="Unassembled WGS sequence"/>
</dbReference>
<dbReference type="InterPro" id="IPR055342">
    <property type="entry name" value="MreC_beta-barrel_core"/>
</dbReference>
<evidence type="ECO:0000259" key="8">
    <source>
        <dbReference type="Pfam" id="PF04085"/>
    </source>
</evidence>
<dbReference type="EMBL" id="MNUU01000003">
    <property type="protein sequence ID" value="OIO08747.1"/>
    <property type="molecule type" value="Genomic_DNA"/>
</dbReference>
<dbReference type="STRING" id="1805146.AUJ27_00105"/>
<dbReference type="InterPro" id="IPR042175">
    <property type="entry name" value="Cell/Rod_MreC_2"/>
</dbReference>
<feature type="transmembrane region" description="Helical" evidence="7">
    <location>
        <begin position="9"/>
        <end position="28"/>
    </location>
</feature>
<dbReference type="NCBIfam" id="TIGR00219">
    <property type="entry name" value="mreC"/>
    <property type="match status" value="1"/>
</dbReference>
<reference evidence="9 10" key="1">
    <citation type="journal article" date="2016" name="Environ. Microbiol.">
        <title>Genomic resolution of a cold subsurface aquifer community provides metabolic insights for novel microbes adapted to high CO concentrations.</title>
        <authorList>
            <person name="Probst A.J."/>
            <person name="Castelle C.J."/>
            <person name="Singh A."/>
            <person name="Brown C.T."/>
            <person name="Anantharaman K."/>
            <person name="Sharon I."/>
            <person name="Hug L.A."/>
            <person name="Burstein D."/>
            <person name="Emerson J.B."/>
            <person name="Thomas B.C."/>
            <person name="Banfield J.F."/>
        </authorList>
    </citation>
    <scope>NUCLEOTIDE SEQUENCE [LARGE SCALE GENOMIC DNA]</scope>
    <source>
        <strain evidence="9">CG1_02_37_44</strain>
    </source>
</reference>
<evidence type="ECO:0000313" key="9">
    <source>
        <dbReference type="EMBL" id="OIO08747.1"/>
    </source>
</evidence>
<feature type="coiled-coil region" evidence="6">
    <location>
        <begin position="63"/>
        <end position="93"/>
    </location>
</feature>
<dbReference type="PIRSF" id="PIRSF038471">
    <property type="entry name" value="MreC"/>
    <property type="match status" value="1"/>
</dbReference>
<keyword evidence="7" id="KW-1133">Transmembrane helix</keyword>
<gene>
    <name evidence="9" type="ORF">AUJ27_00105</name>
</gene>
<accession>A0A1J4TCW2</accession>
<dbReference type="InterPro" id="IPR042177">
    <property type="entry name" value="Cell/Rod_1"/>
</dbReference>
<evidence type="ECO:0000256" key="6">
    <source>
        <dbReference type="SAM" id="Coils"/>
    </source>
</evidence>
<evidence type="ECO:0000256" key="7">
    <source>
        <dbReference type="SAM" id="Phobius"/>
    </source>
</evidence>
<comment type="function">
    <text evidence="5">Involved in formation and maintenance of cell shape.</text>
</comment>
<keyword evidence="6" id="KW-0175">Coiled coil</keyword>
<evidence type="ECO:0000256" key="1">
    <source>
        <dbReference type="ARBA" id="ARBA00009369"/>
    </source>
</evidence>
<evidence type="ECO:0000313" key="10">
    <source>
        <dbReference type="Proteomes" id="UP000183192"/>
    </source>
</evidence>
<dbReference type="Gene3D" id="2.40.10.350">
    <property type="entry name" value="Rod shape-determining protein MreC, domain 2"/>
    <property type="match status" value="1"/>
</dbReference>
<sequence>MGKINSKKYIIISAVIGLLIFLHIIKILTPIENITVRLFNPILGSLYKISSNLRNTYKEQTNKRDMAKLAEGLEEKIEELTVQNAKLKVIEEENQILREILKFSKRTDASFLLSHIVSQEATNEVSKSRTIIIDKGASDGLRKGQGVITGNGILVGKIISVKDNLSEVCLITDSSCKLAAMVQNQDKTSGIGEGDSGLTIKINFIPQTEIINIGDTVVTSGLDNNIPRGLVIGKVSKVNKENNELWQNAVIQPLINLDNLIIVSVILP</sequence>